<evidence type="ECO:0000313" key="1">
    <source>
        <dbReference type="EMBL" id="CAI9612934.1"/>
    </source>
</evidence>
<organism evidence="1 2">
    <name type="scientific">Staurois parvus</name>
    <dbReference type="NCBI Taxonomy" id="386267"/>
    <lineage>
        <taxon>Eukaryota</taxon>
        <taxon>Metazoa</taxon>
        <taxon>Chordata</taxon>
        <taxon>Craniata</taxon>
        <taxon>Vertebrata</taxon>
        <taxon>Euteleostomi</taxon>
        <taxon>Amphibia</taxon>
        <taxon>Batrachia</taxon>
        <taxon>Anura</taxon>
        <taxon>Neobatrachia</taxon>
        <taxon>Ranoidea</taxon>
        <taxon>Ranidae</taxon>
        <taxon>Staurois</taxon>
    </lineage>
</organism>
<name>A0ABN9GVJ2_9NEOB</name>
<keyword evidence="2" id="KW-1185">Reference proteome</keyword>
<dbReference type="Proteomes" id="UP001162483">
    <property type="component" value="Unassembled WGS sequence"/>
</dbReference>
<proteinExistence type="predicted"/>
<comment type="caution">
    <text evidence="1">The sequence shown here is derived from an EMBL/GenBank/DDBJ whole genome shotgun (WGS) entry which is preliminary data.</text>
</comment>
<dbReference type="EMBL" id="CATNWA010019390">
    <property type="protein sequence ID" value="CAI9612934.1"/>
    <property type="molecule type" value="Genomic_DNA"/>
</dbReference>
<protein>
    <submittedName>
        <fullName evidence="1">Uncharacterized protein</fullName>
    </submittedName>
</protein>
<accession>A0ABN9GVJ2</accession>
<reference evidence="1" key="1">
    <citation type="submission" date="2023-05" db="EMBL/GenBank/DDBJ databases">
        <authorList>
            <person name="Stuckert A."/>
        </authorList>
    </citation>
    <scope>NUCLEOTIDE SEQUENCE</scope>
</reference>
<sequence length="44" mass="4767">MMGHYSSHTDNNDQALLLPLTPMILTLLTLTPARAPSLSHPQPA</sequence>
<evidence type="ECO:0000313" key="2">
    <source>
        <dbReference type="Proteomes" id="UP001162483"/>
    </source>
</evidence>
<gene>
    <name evidence="1" type="ORF">SPARVUS_LOCUS14800387</name>
</gene>